<accession>A0A218YXZ8</accession>
<organism evidence="1 2">
    <name type="scientific">Diplocarpon coronariae</name>
    <dbReference type="NCBI Taxonomy" id="2795749"/>
    <lineage>
        <taxon>Eukaryota</taxon>
        <taxon>Fungi</taxon>
        <taxon>Dikarya</taxon>
        <taxon>Ascomycota</taxon>
        <taxon>Pezizomycotina</taxon>
        <taxon>Leotiomycetes</taxon>
        <taxon>Helotiales</taxon>
        <taxon>Drepanopezizaceae</taxon>
        <taxon>Diplocarpon</taxon>
    </lineage>
</organism>
<name>A0A218YXZ8_9HELO</name>
<dbReference type="EMBL" id="MZNU01000342">
    <property type="protein sequence ID" value="OWO99845.1"/>
    <property type="molecule type" value="Genomic_DNA"/>
</dbReference>
<keyword evidence="2" id="KW-1185">Reference proteome</keyword>
<dbReference type="AlphaFoldDB" id="A0A218YXZ8"/>
<comment type="caution">
    <text evidence="1">The sequence shown here is derived from an EMBL/GenBank/DDBJ whole genome shotgun (WGS) entry which is preliminary data.</text>
</comment>
<reference evidence="1 2" key="1">
    <citation type="submission" date="2017-04" db="EMBL/GenBank/DDBJ databases">
        <title>Draft genome sequence of Marssonina coronaria NL1: causal agent of apple blotch.</title>
        <authorList>
            <person name="Cheng Q."/>
        </authorList>
    </citation>
    <scope>NUCLEOTIDE SEQUENCE [LARGE SCALE GENOMIC DNA]</scope>
    <source>
        <strain evidence="1 2">NL1</strain>
    </source>
</reference>
<proteinExistence type="predicted"/>
<sequence>MPSSTSTAVRRSHRPLAAGEEVEVDVDVPGEAIVERCSGLATGRWRCSALAGSAERGCRRDTTHPTDGRLESPAAIDRLGATTPGKPPLKCSFTGSLTLTSLELRAMLHRSTHNTSGAPCYAVLLRMSQEARPRRRCNLVCAIIHQIVPSV</sequence>
<dbReference type="Proteomes" id="UP000242519">
    <property type="component" value="Unassembled WGS sequence"/>
</dbReference>
<gene>
    <name evidence="1" type="ORF">B2J93_6900</name>
</gene>
<protein>
    <submittedName>
        <fullName evidence="1">Uncharacterized protein</fullName>
    </submittedName>
</protein>
<evidence type="ECO:0000313" key="2">
    <source>
        <dbReference type="Proteomes" id="UP000242519"/>
    </source>
</evidence>
<dbReference type="InParanoid" id="A0A218YXZ8"/>
<evidence type="ECO:0000313" key="1">
    <source>
        <dbReference type="EMBL" id="OWO99845.1"/>
    </source>
</evidence>